<evidence type="ECO:0000313" key="6">
    <source>
        <dbReference type="Proteomes" id="UP000076798"/>
    </source>
</evidence>
<organism evidence="5 6">
    <name type="scientific">Sistotremastrum suecicum HHB10207 ss-3</name>
    <dbReference type="NCBI Taxonomy" id="1314776"/>
    <lineage>
        <taxon>Eukaryota</taxon>
        <taxon>Fungi</taxon>
        <taxon>Dikarya</taxon>
        <taxon>Basidiomycota</taxon>
        <taxon>Agaricomycotina</taxon>
        <taxon>Agaricomycetes</taxon>
        <taxon>Sistotremastrales</taxon>
        <taxon>Sistotremastraceae</taxon>
        <taxon>Sistotremastrum</taxon>
    </lineage>
</organism>
<proteinExistence type="predicted"/>
<dbReference type="InterPro" id="IPR019734">
    <property type="entry name" value="TPR_rpt"/>
</dbReference>
<name>A0A166CJQ8_9AGAM</name>
<feature type="compositionally biased region" description="Low complexity" evidence="4">
    <location>
        <begin position="805"/>
        <end position="838"/>
    </location>
</feature>
<feature type="compositionally biased region" description="Low complexity" evidence="4">
    <location>
        <begin position="548"/>
        <end position="575"/>
    </location>
</feature>
<dbReference type="InterPro" id="IPR044244">
    <property type="entry name" value="TTC27/Emw1"/>
</dbReference>
<keyword evidence="6" id="KW-1185">Reference proteome</keyword>
<accession>A0A166CJQ8</accession>
<gene>
    <name evidence="5" type="ORF">SISSUDRAFT_1034074</name>
</gene>
<evidence type="ECO:0000256" key="2">
    <source>
        <dbReference type="ARBA" id="ARBA00022803"/>
    </source>
</evidence>
<dbReference type="AlphaFoldDB" id="A0A166CJQ8"/>
<evidence type="ECO:0000256" key="4">
    <source>
        <dbReference type="SAM" id="MobiDB-lite"/>
    </source>
</evidence>
<reference evidence="5 6" key="1">
    <citation type="journal article" date="2016" name="Mol. Biol. Evol.">
        <title>Comparative Genomics of Early-Diverging Mushroom-Forming Fungi Provides Insights into the Origins of Lignocellulose Decay Capabilities.</title>
        <authorList>
            <person name="Nagy L.G."/>
            <person name="Riley R."/>
            <person name="Tritt A."/>
            <person name="Adam C."/>
            <person name="Daum C."/>
            <person name="Floudas D."/>
            <person name="Sun H."/>
            <person name="Yadav J.S."/>
            <person name="Pangilinan J."/>
            <person name="Larsson K.H."/>
            <person name="Matsuura K."/>
            <person name="Barry K."/>
            <person name="Labutti K."/>
            <person name="Kuo R."/>
            <person name="Ohm R.A."/>
            <person name="Bhattacharya S.S."/>
            <person name="Shirouzu T."/>
            <person name="Yoshinaga Y."/>
            <person name="Martin F.M."/>
            <person name="Grigoriev I.V."/>
            <person name="Hibbett D.S."/>
        </authorList>
    </citation>
    <scope>NUCLEOTIDE SEQUENCE [LARGE SCALE GENOMIC DNA]</scope>
    <source>
        <strain evidence="5 6">HHB10207 ss-3</strain>
    </source>
</reference>
<evidence type="ECO:0000313" key="5">
    <source>
        <dbReference type="EMBL" id="KZT37536.1"/>
    </source>
</evidence>
<dbReference type="Proteomes" id="UP000076798">
    <property type="component" value="Unassembled WGS sequence"/>
</dbReference>
<evidence type="ECO:0000256" key="3">
    <source>
        <dbReference type="PROSITE-ProRule" id="PRU00339"/>
    </source>
</evidence>
<dbReference type="PANTHER" id="PTHR16193">
    <property type="entry name" value="TETRATRICOPEPTIDE REPEAT PROTEIN 27"/>
    <property type="match status" value="1"/>
</dbReference>
<protein>
    <submittedName>
        <fullName evidence="5">Uncharacterized protein</fullName>
    </submittedName>
</protein>
<feature type="repeat" description="TPR" evidence="3">
    <location>
        <begin position="600"/>
        <end position="633"/>
    </location>
</feature>
<feature type="compositionally biased region" description="Acidic residues" evidence="4">
    <location>
        <begin position="659"/>
        <end position="696"/>
    </location>
</feature>
<dbReference type="OrthoDB" id="1936594at2759"/>
<sequence>MLSQLEINLLTLEWTDPSSESESEQSIQIVKDVVSTKFLDVLSRSGDFPSPFSSSSPSPELSRDEELRRLCLAISALYAFIQQNWTGPSLDISSEYSGDEFIGQLACGGEPAYHLVQSPGLLLLAQRYTSGSFNHLQGVDWWRLRIATIHQLILDSPVLLPTHLDSPLDSLSSLLIKADQLDLTGRLMLERGMILHYLQSNKKAADYFVEGARVVGLEYELTGALGRRTKFQQVDHSQLVLLAQSRDRSSSPSKLSPIKMSMPETLALNDDTLLEHTIYTSSSPSPNNTNGGTLSSSKLSHINPSSQPPLHPLDQSILLSLCLNVRNSSPSHGLTSEQMSPYISRILSHPQNWSIHTTALLLRSRLESTRTRTVERSTLQLQALVEQIPADDASVADAGERLRWFWGVEMPSKWALEKELAERYMSLGVVKSALEIYEKLEMWESVVGCWQSLERPQKAIQIVRSLLDGSLESAEQIQASGKELNGKEKKIMDPVREAKLWCILGDLEPPSARTHYEHAWTLSGHRSARAARSLGFWYFNAAQSAPPSLPRTSSSSSSSSSPASSPSSPESAESAESAEDLYKKAISYFTSSLTLSPLSPRTLFILGVSQVRLQDWNGARESFSRVVGIDEDDSEGWSNLGSVYVRMAGGVGGEASAEREDESEPEAEPEVDEEELKEGENAEEQEDKVDDGDEDEQKDRSSDPRPGGDELDELHVPSSVTPAVAEHATHATPAHVSGSRAPVPSRGSDATSVLGTDLGALESVSDGVEGVGLSTSTTSTSNSILPVPPSEYIVNRNEKTPPALPSSSSPPTQKSSPPKSTSVTSPSKTVKPSSAPPKTKTKTKPAARNLTTAQRAQKKQYKLLAFRALQQGLKHAYSNWRMWTNYLYIALDPDVFAPLEASRAFSRIVEERLNSSSNAGEGLREGGGVDWEVLERLVEIEESPKIVGDWEDEDKLGGMTMTKEIHQSLQKSLSTLFTSTLLPNFSTSLLYTLHARHLLALTPKRWGEAFDAHLQAYRASPAGRITAAEGIPDEEAWREAVASVDEFVQAAEEIGPHIEETEGAEGGDGGKWRKSVKSVVKTFLGRTRKEWSEEREFGRLEDVLAEL</sequence>
<dbReference type="InterPro" id="IPR011990">
    <property type="entry name" value="TPR-like_helical_dom_sf"/>
</dbReference>
<dbReference type="STRING" id="1314776.A0A166CJQ8"/>
<dbReference type="SUPFAM" id="SSF48452">
    <property type="entry name" value="TPR-like"/>
    <property type="match status" value="1"/>
</dbReference>
<feature type="compositionally biased region" description="Polar residues" evidence="4">
    <location>
        <begin position="294"/>
        <end position="305"/>
    </location>
</feature>
<keyword evidence="2 3" id="KW-0802">TPR repeat</keyword>
<dbReference type="PROSITE" id="PS50005">
    <property type="entry name" value="TPR"/>
    <property type="match status" value="1"/>
</dbReference>
<evidence type="ECO:0000256" key="1">
    <source>
        <dbReference type="ARBA" id="ARBA00022737"/>
    </source>
</evidence>
<feature type="region of interest" description="Disordered" evidence="4">
    <location>
        <begin position="548"/>
        <end position="576"/>
    </location>
</feature>
<feature type="region of interest" description="Disordered" evidence="4">
    <location>
        <begin position="771"/>
        <end position="854"/>
    </location>
</feature>
<keyword evidence="1" id="KW-0677">Repeat</keyword>
<dbReference type="Gene3D" id="1.25.40.10">
    <property type="entry name" value="Tetratricopeptide repeat domain"/>
    <property type="match status" value="1"/>
</dbReference>
<feature type="region of interest" description="Disordered" evidence="4">
    <location>
        <begin position="278"/>
        <end position="307"/>
    </location>
</feature>
<dbReference type="PANTHER" id="PTHR16193:SF0">
    <property type="entry name" value="TETRATRICOPEPTIDE REPEAT PROTEIN 27"/>
    <property type="match status" value="1"/>
</dbReference>
<feature type="compositionally biased region" description="Basic and acidic residues" evidence="4">
    <location>
        <begin position="697"/>
        <end position="708"/>
    </location>
</feature>
<dbReference type="EMBL" id="KV428082">
    <property type="protein sequence ID" value="KZT37536.1"/>
    <property type="molecule type" value="Genomic_DNA"/>
</dbReference>
<feature type="compositionally biased region" description="Low complexity" evidence="4">
    <location>
        <begin position="280"/>
        <end position="293"/>
    </location>
</feature>
<feature type="region of interest" description="Disordered" evidence="4">
    <location>
        <begin position="651"/>
        <end position="754"/>
    </location>
</feature>